<evidence type="ECO:0000313" key="1">
    <source>
        <dbReference type="EMBL" id="KAG6371986.1"/>
    </source>
</evidence>
<reference evidence="1" key="1">
    <citation type="submission" date="2021-03" db="EMBL/GenBank/DDBJ databases">
        <title>Evolutionary innovations through gain and loss of genes in the ectomycorrhizal Boletales.</title>
        <authorList>
            <person name="Wu G."/>
            <person name="Miyauchi S."/>
            <person name="Morin E."/>
            <person name="Yang Z.-L."/>
            <person name="Xu J."/>
            <person name="Martin F.M."/>
        </authorList>
    </citation>
    <scope>NUCLEOTIDE SEQUENCE</scope>
    <source>
        <strain evidence="1">BR01</strain>
    </source>
</reference>
<protein>
    <submittedName>
        <fullName evidence="1">Uncharacterized protein</fullName>
    </submittedName>
</protein>
<proteinExistence type="predicted"/>
<evidence type="ECO:0000313" key="2">
    <source>
        <dbReference type="Proteomes" id="UP000683000"/>
    </source>
</evidence>
<keyword evidence="2" id="KW-1185">Reference proteome</keyword>
<gene>
    <name evidence="1" type="ORF">JVT61DRAFT_9004</name>
</gene>
<dbReference type="AlphaFoldDB" id="A0A8I3A5L5"/>
<organism evidence="1 2">
    <name type="scientific">Boletus reticuloceps</name>
    <dbReference type="NCBI Taxonomy" id="495285"/>
    <lineage>
        <taxon>Eukaryota</taxon>
        <taxon>Fungi</taxon>
        <taxon>Dikarya</taxon>
        <taxon>Basidiomycota</taxon>
        <taxon>Agaricomycotina</taxon>
        <taxon>Agaricomycetes</taxon>
        <taxon>Agaricomycetidae</taxon>
        <taxon>Boletales</taxon>
        <taxon>Boletineae</taxon>
        <taxon>Boletaceae</taxon>
        <taxon>Boletoideae</taxon>
        <taxon>Boletus</taxon>
    </lineage>
</organism>
<dbReference type="EMBL" id="JAGFBS010000031">
    <property type="protein sequence ID" value="KAG6371986.1"/>
    <property type="molecule type" value="Genomic_DNA"/>
</dbReference>
<dbReference type="Proteomes" id="UP000683000">
    <property type="component" value="Unassembled WGS sequence"/>
</dbReference>
<sequence>MAKLILARIDDRDSSLDVSLSLYRKALAARPVGHFDPSSNGPVRKRFRVIRPAKQTKQTRVHCDGQVIQDRK</sequence>
<name>A0A8I3A5L5_9AGAM</name>
<comment type="caution">
    <text evidence="1">The sequence shown here is derived from an EMBL/GenBank/DDBJ whole genome shotgun (WGS) entry which is preliminary data.</text>
</comment>
<accession>A0A8I3A5L5</accession>